<keyword evidence="2" id="KW-1185">Reference proteome</keyword>
<proteinExistence type="predicted"/>
<comment type="caution">
    <text evidence="1">The sequence shown here is derived from an EMBL/GenBank/DDBJ whole genome shotgun (WGS) entry which is preliminary data.</text>
</comment>
<evidence type="ECO:0000313" key="1">
    <source>
        <dbReference type="EMBL" id="KAK1355907.1"/>
    </source>
</evidence>
<dbReference type="Proteomes" id="UP001237642">
    <property type="component" value="Unassembled WGS sequence"/>
</dbReference>
<sequence>MVGESLILLLHKRKCKRSSTDVETADNEPFTVTLKTRQDFTGYELYIGKPDYYIASRYWSDMFSMATQLWALHMGLKHARNEQFELITLETDNHQVFYEVIRQDGRGD</sequence>
<dbReference type="AlphaFoldDB" id="A0AAD8M1B0"/>
<evidence type="ECO:0000313" key="2">
    <source>
        <dbReference type="Proteomes" id="UP001237642"/>
    </source>
</evidence>
<gene>
    <name evidence="1" type="ORF">POM88_049163</name>
</gene>
<name>A0AAD8M1B0_9APIA</name>
<protein>
    <submittedName>
        <fullName evidence="1">Uncharacterized protein</fullName>
    </submittedName>
</protein>
<dbReference type="EMBL" id="JAUIZM010000011">
    <property type="protein sequence ID" value="KAK1355907.1"/>
    <property type="molecule type" value="Genomic_DNA"/>
</dbReference>
<organism evidence="1 2">
    <name type="scientific">Heracleum sosnowskyi</name>
    <dbReference type="NCBI Taxonomy" id="360622"/>
    <lineage>
        <taxon>Eukaryota</taxon>
        <taxon>Viridiplantae</taxon>
        <taxon>Streptophyta</taxon>
        <taxon>Embryophyta</taxon>
        <taxon>Tracheophyta</taxon>
        <taxon>Spermatophyta</taxon>
        <taxon>Magnoliopsida</taxon>
        <taxon>eudicotyledons</taxon>
        <taxon>Gunneridae</taxon>
        <taxon>Pentapetalae</taxon>
        <taxon>asterids</taxon>
        <taxon>campanulids</taxon>
        <taxon>Apiales</taxon>
        <taxon>Apiaceae</taxon>
        <taxon>Apioideae</taxon>
        <taxon>apioid superclade</taxon>
        <taxon>Tordylieae</taxon>
        <taxon>Tordyliinae</taxon>
        <taxon>Heracleum</taxon>
    </lineage>
</organism>
<accession>A0AAD8M1B0</accession>
<reference evidence="1" key="1">
    <citation type="submission" date="2023-02" db="EMBL/GenBank/DDBJ databases">
        <title>Genome of toxic invasive species Heracleum sosnowskyi carries increased number of genes despite the absence of recent whole-genome duplications.</title>
        <authorList>
            <person name="Schelkunov M."/>
            <person name="Shtratnikova V."/>
            <person name="Makarenko M."/>
            <person name="Klepikova A."/>
            <person name="Omelchenko D."/>
            <person name="Novikova G."/>
            <person name="Obukhova E."/>
            <person name="Bogdanov V."/>
            <person name="Penin A."/>
            <person name="Logacheva M."/>
        </authorList>
    </citation>
    <scope>NUCLEOTIDE SEQUENCE</scope>
    <source>
        <strain evidence="1">Hsosn_3</strain>
        <tissue evidence="1">Leaf</tissue>
    </source>
</reference>
<reference evidence="1" key="2">
    <citation type="submission" date="2023-05" db="EMBL/GenBank/DDBJ databases">
        <authorList>
            <person name="Schelkunov M.I."/>
        </authorList>
    </citation>
    <scope>NUCLEOTIDE SEQUENCE</scope>
    <source>
        <strain evidence="1">Hsosn_3</strain>
        <tissue evidence="1">Leaf</tissue>
    </source>
</reference>